<evidence type="ECO:0000256" key="6">
    <source>
        <dbReference type="ARBA" id="ARBA00023077"/>
    </source>
</evidence>
<sequence length="738" mass="82119">MTCALVSGEIFVPNSGRAETKYLVVDAPAAHWPLRPLAVSLLPVLLGASAVDALAMADDDLFFAELPIVASVSRLPQRLTDASASVTVIDREMIKAIGARDLNDVFRIVPGFLTYPSNTDAARVTYHGLTNEEFSPRVQVLIDGRSQYSPLFQSGVNWASLPVALEDVERIEVVRGTNAVSYGSNAFLGVINIITVDPALVRGVSVSTNQGNQGVSDTTLRVGGQLGETGDFRFTYQEKNDSGLTDQFDWKDSFHSRLANLNTGFWLSNRDQLQLSIGHVEATTIQGRLQTATDANGQKYLSGGEDPANPFRDFDQSNTFLQALWQRALGEGADFQLRYSYAEDRGSEAHTVRWRGLKWNNNRDLVYEVNVFGGRGTRHEVEAQHTFSPLDSTRFVWGGGYRFDSVDSTELLYGRDTVYRRVGRVFGNLEWKPAEWLTGNVGAATEYDSLAGRNFSPRVSLNFHLNDENTVRFGASRAFRTGGTFDYVGHRVVSPSSTAGGTPVPAGQVYAQAFYGDPDMEQEEINTIEFGYLGEWKHVRSSLDIRLFRERIPNRMLTVSRALPSSICNVLAYPGTCTAASADYMTAIQKVKIEGLEFQWRWQPFDSTRLMLGQAWTEISSAFLDGVPYDRKNDLQTRRSAPSSSTSFLLMQKLPGGLDFSLVGYWVGDMQWSRNSAVDFYRRFDARLGYPFNMGGQRGEIAYTAQSINGDHGEFKSSGEPSDRVVELRHWVTFRIEL</sequence>
<dbReference type="InterPro" id="IPR037066">
    <property type="entry name" value="Plug_dom_sf"/>
</dbReference>
<feature type="domain" description="TonB-dependent receptor plug" evidence="13">
    <location>
        <begin position="80"/>
        <end position="190"/>
    </location>
</feature>
<comment type="similarity">
    <text evidence="2 10 11">Belongs to the TonB-dependent receptor family.</text>
</comment>
<proteinExistence type="inferred from homology"/>
<gene>
    <name evidence="14" type="ORF">CEW87_19660</name>
</gene>
<evidence type="ECO:0000256" key="5">
    <source>
        <dbReference type="ARBA" id="ARBA00022692"/>
    </source>
</evidence>
<comment type="subcellular location">
    <subcellularLocation>
        <location evidence="1 10">Cell outer membrane</location>
        <topology evidence="1 10">Multi-pass membrane protein</topology>
    </subcellularLocation>
</comment>
<keyword evidence="4 10" id="KW-1134">Transmembrane beta strand</keyword>
<evidence type="ECO:0000256" key="10">
    <source>
        <dbReference type="PROSITE-ProRule" id="PRU01360"/>
    </source>
</evidence>
<keyword evidence="7 10" id="KW-0472">Membrane</keyword>
<keyword evidence="5 10" id="KW-0812">Transmembrane</keyword>
<dbReference type="OrthoDB" id="183532at2"/>
<evidence type="ECO:0000256" key="8">
    <source>
        <dbReference type="ARBA" id="ARBA00023170"/>
    </source>
</evidence>
<reference evidence="14 15" key="1">
    <citation type="submission" date="2017-06" db="EMBL/GenBank/DDBJ databases">
        <title>Azoarcus sp. TSNA42 complete genome sequence.</title>
        <authorList>
            <person name="Woo J.-H."/>
            <person name="Kim H.-S."/>
        </authorList>
    </citation>
    <scope>NUCLEOTIDE SEQUENCE [LARGE SCALE GENOMIC DNA]</scope>
    <source>
        <strain evidence="14 15">TSNA42</strain>
    </source>
</reference>
<dbReference type="PANTHER" id="PTHR30069">
    <property type="entry name" value="TONB-DEPENDENT OUTER MEMBRANE RECEPTOR"/>
    <property type="match status" value="1"/>
</dbReference>
<dbReference type="PROSITE" id="PS52016">
    <property type="entry name" value="TONB_DEPENDENT_REC_3"/>
    <property type="match status" value="1"/>
</dbReference>
<keyword evidence="9 10" id="KW-0998">Cell outer membrane</keyword>
<dbReference type="InterPro" id="IPR036942">
    <property type="entry name" value="Beta-barrel_TonB_sf"/>
</dbReference>
<dbReference type="Proteomes" id="UP000244902">
    <property type="component" value="Chromosome"/>
</dbReference>
<dbReference type="PANTHER" id="PTHR30069:SF27">
    <property type="entry name" value="BLL4766 PROTEIN"/>
    <property type="match status" value="1"/>
</dbReference>
<protein>
    <submittedName>
        <fullName evidence="14">TonB-dependent receptor</fullName>
    </submittedName>
</protein>
<dbReference type="Gene3D" id="2.40.170.20">
    <property type="entry name" value="TonB-dependent receptor, beta-barrel domain"/>
    <property type="match status" value="1"/>
</dbReference>
<keyword evidence="3 10" id="KW-0813">Transport</keyword>
<dbReference type="SUPFAM" id="SSF56935">
    <property type="entry name" value="Porins"/>
    <property type="match status" value="1"/>
</dbReference>
<name>A0A2U8H9G3_9RHOO</name>
<evidence type="ECO:0000313" key="14">
    <source>
        <dbReference type="EMBL" id="AWI81385.1"/>
    </source>
</evidence>
<evidence type="ECO:0000256" key="3">
    <source>
        <dbReference type="ARBA" id="ARBA00022448"/>
    </source>
</evidence>
<dbReference type="EMBL" id="CP022188">
    <property type="protein sequence ID" value="AWI81385.1"/>
    <property type="molecule type" value="Genomic_DNA"/>
</dbReference>
<feature type="domain" description="TonB-dependent receptor-like beta-barrel" evidence="12">
    <location>
        <begin position="283"/>
        <end position="693"/>
    </location>
</feature>
<dbReference type="InterPro" id="IPR039426">
    <property type="entry name" value="TonB-dep_rcpt-like"/>
</dbReference>
<keyword evidence="6 11" id="KW-0798">TonB box</keyword>
<dbReference type="GO" id="GO:0044718">
    <property type="term" value="P:siderophore transmembrane transport"/>
    <property type="evidence" value="ECO:0007669"/>
    <property type="project" value="TreeGrafter"/>
</dbReference>
<evidence type="ECO:0000256" key="11">
    <source>
        <dbReference type="RuleBase" id="RU003357"/>
    </source>
</evidence>
<evidence type="ECO:0000256" key="7">
    <source>
        <dbReference type="ARBA" id="ARBA00023136"/>
    </source>
</evidence>
<dbReference type="GO" id="GO:0009279">
    <property type="term" value="C:cell outer membrane"/>
    <property type="evidence" value="ECO:0007669"/>
    <property type="project" value="UniProtKB-SubCell"/>
</dbReference>
<keyword evidence="8 14" id="KW-0675">Receptor</keyword>
<evidence type="ECO:0000256" key="2">
    <source>
        <dbReference type="ARBA" id="ARBA00009810"/>
    </source>
</evidence>
<evidence type="ECO:0000259" key="12">
    <source>
        <dbReference type="Pfam" id="PF00593"/>
    </source>
</evidence>
<evidence type="ECO:0000259" key="13">
    <source>
        <dbReference type="Pfam" id="PF07715"/>
    </source>
</evidence>
<dbReference type="AlphaFoldDB" id="A0A2U8H9G3"/>
<accession>A0A2U8H9G3</accession>
<evidence type="ECO:0000256" key="4">
    <source>
        <dbReference type="ARBA" id="ARBA00022452"/>
    </source>
</evidence>
<dbReference type="GO" id="GO:0015344">
    <property type="term" value="F:siderophore uptake transmembrane transporter activity"/>
    <property type="evidence" value="ECO:0007669"/>
    <property type="project" value="TreeGrafter"/>
</dbReference>
<dbReference type="InterPro" id="IPR000531">
    <property type="entry name" value="Beta-barrel_TonB"/>
</dbReference>
<dbReference type="Pfam" id="PF07715">
    <property type="entry name" value="Plug"/>
    <property type="match status" value="1"/>
</dbReference>
<organism evidence="14 15">
    <name type="scientific">Parazoarcus communis</name>
    <dbReference type="NCBI Taxonomy" id="41977"/>
    <lineage>
        <taxon>Bacteria</taxon>
        <taxon>Pseudomonadati</taxon>
        <taxon>Pseudomonadota</taxon>
        <taxon>Betaproteobacteria</taxon>
        <taxon>Rhodocyclales</taxon>
        <taxon>Zoogloeaceae</taxon>
        <taxon>Parazoarcus</taxon>
    </lineage>
</organism>
<evidence type="ECO:0000256" key="9">
    <source>
        <dbReference type="ARBA" id="ARBA00023237"/>
    </source>
</evidence>
<dbReference type="InterPro" id="IPR012910">
    <property type="entry name" value="Plug_dom"/>
</dbReference>
<evidence type="ECO:0000313" key="15">
    <source>
        <dbReference type="Proteomes" id="UP000244902"/>
    </source>
</evidence>
<dbReference type="Gene3D" id="2.170.130.10">
    <property type="entry name" value="TonB-dependent receptor, plug domain"/>
    <property type="match status" value="1"/>
</dbReference>
<dbReference type="Pfam" id="PF00593">
    <property type="entry name" value="TonB_dep_Rec_b-barrel"/>
    <property type="match status" value="1"/>
</dbReference>
<evidence type="ECO:0000256" key="1">
    <source>
        <dbReference type="ARBA" id="ARBA00004571"/>
    </source>
</evidence>